<protein>
    <submittedName>
        <fullName evidence="1">12382_t:CDS:1</fullName>
    </submittedName>
</protein>
<evidence type="ECO:0000313" key="1">
    <source>
        <dbReference type="EMBL" id="CAG8749838.1"/>
    </source>
</evidence>
<proteinExistence type="predicted"/>
<organism evidence="1 2">
    <name type="scientific">Funneliformis caledonium</name>
    <dbReference type="NCBI Taxonomy" id="1117310"/>
    <lineage>
        <taxon>Eukaryota</taxon>
        <taxon>Fungi</taxon>
        <taxon>Fungi incertae sedis</taxon>
        <taxon>Mucoromycota</taxon>
        <taxon>Glomeromycotina</taxon>
        <taxon>Glomeromycetes</taxon>
        <taxon>Glomerales</taxon>
        <taxon>Glomeraceae</taxon>
        <taxon>Funneliformis</taxon>
    </lineage>
</organism>
<name>A0A9N9IVA2_9GLOM</name>
<keyword evidence="2" id="KW-1185">Reference proteome</keyword>
<accession>A0A9N9IVA2</accession>
<dbReference type="AlphaFoldDB" id="A0A9N9IVA2"/>
<dbReference type="OrthoDB" id="2441313at2759"/>
<dbReference type="Proteomes" id="UP000789570">
    <property type="component" value="Unassembled WGS sequence"/>
</dbReference>
<comment type="caution">
    <text evidence="1">The sequence shown here is derived from an EMBL/GenBank/DDBJ whole genome shotgun (WGS) entry which is preliminary data.</text>
</comment>
<reference evidence="1" key="1">
    <citation type="submission" date="2021-06" db="EMBL/GenBank/DDBJ databases">
        <authorList>
            <person name="Kallberg Y."/>
            <person name="Tangrot J."/>
            <person name="Rosling A."/>
        </authorList>
    </citation>
    <scope>NUCLEOTIDE SEQUENCE</scope>
    <source>
        <strain evidence="1">UK204</strain>
    </source>
</reference>
<gene>
    <name evidence="1" type="ORF">FCALED_LOCUS16231</name>
</gene>
<dbReference type="EMBL" id="CAJVPQ010017977">
    <property type="protein sequence ID" value="CAG8749838.1"/>
    <property type="molecule type" value="Genomic_DNA"/>
</dbReference>
<feature type="non-terminal residue" evidence="1">
    <location>
        <position position="1"/>
    </location>
</feature>
<evidence type="ECO:0000313" key="2">
    <source>
        <dbReference type="Proteomes" id="UP000789570"/>
    </source>
</evidence>
<sequence length="70" mass="7834">ISQIGQISLRSTVECMQVIYEFLIGEPPQNWITLSTLCTWQQDISTLHTNAQIHQAIMAPSFGVLVDEST</sequence>